<dbReference type="KEGG" id="dic:Dpoa569_0003217"/>
<comment type="subcellular location">
    <subcellularLocation>
        <location evidence="1">Cell inner membrane</location>
        <topology evidence="1">Single-pass membrane protein</topology>
    </subcellularLocation>
</comment>
<evidence type="ECO:0000256" key="5">
    <source>
        <dbReference type="ARBA" id="ARBA00022475"/>
    </source>
</evidence>
<evidence type="ECO:0000256" key="11">
    <source>
        <dbReference type="ARBA" id="ARBA00023136"/>
    </source>
</evidence>
<evidence type="ECO:0000256" key="1">
    <source>
        <dbReference type="ARBA" id="ARBA00004377"/>
    </source>
</evidence>
<dbReference type="InterPro" id="IPR012902">
    <property type="entry name" value="N_methyl_site"/>
</dbReference>
<dbReference type="Gene3D" id="2.10.70.20">
    <property type="entry name" value="gspk-gspi-gspj complex like domains"/>
    <property type="match status" value="1"/>
</dbReference>
<keyword evidence="11 12" id="KW-0472">Membrane</keyword>
<proteinExistence type="inferred from homology"/>
<evidence type="ECO:0000256" key="12">
    <source>
        <dbReference type="SAM" id="Phobius"/>
    </source>
</evidence>
<evidence type="ECO:0000256" key="2">
    <source>
        <dbReference type="ARBA" id="ARBA00011084"/>
    </source>
</evidence>
<dbReference type="Proteomes" id="UP000320591">
    <property type="component" value="Chromosome"/>
</dbReference>
<keyword evidence="4" id="KW-0813">Transport</keyword>
<dbReference type="STRING" id="568768.GCA_000406125_00742"/>
<dbReference type="NCBIfam" id="TIGR02532">
    <property type="entry name" value="IV_pilin_GFxxxE"/>
    <property type="match status" value="1"/>
</dbReference>
<reference evidence="13 14" key="1">
    <citation type="journal article" date="2019" name="Environ. Microbiol.">
        <title>The phytopathogenic nature of Dickeya aquatica 174/2 and the dynamic early evolution of Dickeya pathogenicity.</title>
        <authorList>
            <person name="Duprey A."/>
            <person name="Taib N."/>
            <person name="Leonard S."/>
            <person name="Garin T."/>
            <person name="Flandrois J.P."/>
            <person name="Nasser W."/>
            <person name="Brochier-Armanet C."/>
            <person name="Reverchon S."/>
        </authorList>
    </citation>
    <scope>NUCLEOTIDE SEQUENCE [LARGE SCALE GENOMIC DNA]</scope>
    <source>
        <strain evidence="13 14">NCPPB 569</strain>
    </source>
</reference>
<evidence type="ECO:0000313" key="13">
    <source>
        <dbReference type="EMBL" id="QDX31226.1"/>
    </source>
</evidence>
<dbReference type="EMBL" id="CP042220">
    <property type="protein sequence ID" value="QDX31226.1"/>
    <property type="molecule type" value="Genomic_DNA"/>
</dbReference>
<dbReference type="PANTHER" id="PTHR39583">
    <property type="entry name" value="TYPE II SECRETION SYSTEM PROTEIN J-RELATED"/>
    <property type="match status" value="1"/>
</dbReference>
<dbReference type="Pfam" id="PF11612">
    <property type="entry name" value="T2SSJ"/>
    <property type="match status" value="1"/>
</dbReference>
<dbReference type="InterPro" id="IPR051621">
    <property type="entry name" value="T2SS_protein_J"/>
</dbReference>
<feature type="transmembrane region" description="Helical" evidence="12">
    <location>
        <begin position="13"/>
        <end position="34"/>
    </location>
</feature>
<evidence type="ECO:0000256" key="7">
    <source>
        <dbReference type="ARBA" id="ARBA00022519"/>
    </source>
</evidence>
<dbReference type="InterPro" id="IPR045584">
    <property type="entry name" value="Pilin-like"/>
</dbReference>
<dbReference type="PROSITE" id="PS00409">
    <property type="entry name" value="PROKAR_NTER_METHYL"/>
    <property type="match status" value="1"/>
</dbReference>
<protein>
    <recommendedName>
        <fullName evidence="3">Type II secretion system protein J</fullName>
    </recommendedName>
</protein>
<organism evidence="13 14">
    <name type="scientific">Dickeya poaceiphila</name>
    <dbReference type="NCBI Taxonomy" id="568768"/>
    <lineage>
        <taxon>Bacteria</taxon>
        <taxon>Pseudomonadati</taxon>
        <taxon>Pseudomonadota</taxon>
        <taxon>Gammaproteobacteria</taxon>
        <taxon>Enterobacterales</taxon>
        <taxon>Pectobacteriaceae</taxon>
        <taxon>Dickeya</taxon>
    </lineage>
</organism>
<keyword evidence="7" id="KW-0997">Cell inner membrane</keyword>
<evidence type="ECO:0000256" key="4">
    <source>
        <dbReference type="ARBA" id="ARBA00022448"/>
    </source>
</evidence>
<dbReference type="SUPFAM" id="SSF54523">
    <property type="entry name" value="Pili subunits"/>
    <property type="match status" value="1"/>
</dbReference>
<keyword evidence="10 12" id="KW-1133">Transmembrane helix</keyword>
<dbReference type="RefSeq" id="WP_042868731.1">
    <property type="nucleotide sequence ID" value="NZ_CM001975.1"/>
</dbReference>
<keyword evidence="9" id="KW-0653">Protein transport</keyword>
<keyword evidence="6" id="KW-0488">Methylation</keyword>
<dbReference type="InterPro" id="IPR010055">
    <property type="entry name" value="T2SS_protein-GspJ"/>
</dbReference>
<gene>
    <name evidence="13" type="ORF">Dpoa569_0003217</name>
</gene>
<dbReference type="PANTHER" id="PTHR39583:SF2">
    <property type="entry name" value="TYPE II SECRETION SYSTEM PROTEIN J"/>
    <property type="match status" value="1"/>
</dbReference>
<accession>A0A5B8HS79</accession>
<evidence type="ECO:0000256" key="8">
    <source>
        <dbReference type="ARBA" id="ARBA00022692"/>
    </source>
</evidence>
<dbReference type="AlphaFoldDB" id="A0A5B8HS79"/>
<sequence length="181" mass="20318">MKRTQQGFTLLEVLLSVAIASALLMSAFFILRGLNSGSLRLRLQQRNITMLLTGVQQMHQDLANLVPVKRAGGSVLLFSEPLDGSKLSTLTFSSRPLSQRASTMQVAWRLQNGVIYRQTSFSPGWQVILTGVQGWSMRFYQQDGWQNTTGWQPLPPNAIELTVTLRDLGTYQRLILLRGRP</sequence>
<keyword evidence="8 12" id="KW-0812">Transmembrane</keyword>
<dbReference type="Pfam" id="PF07963">
    <property type="entry name" value="N_methyl"/>
    <property type="match status" value="1"/>
</dbReference>
<name>A0A5B8HS79_9GAMM</name>
<evidence type="ECO:0000313" key="14">
    <source>
        <dbReference type="Proteomes" id="UP000320591"/>
    </source>
</evidence>
<evidence type="ECO:0000256" key="9">
    <source>
        <dbReference type="ARBA" id="ARBA00022927"/>
    </source>
</evidence>
<evidence type="ECO:0000256" key="3">
    <source>
        <dbReference type="ARBA" id="ARBA00021539"/>
    </source>
</evidence>
<dbReference type="OrthoDB" id="9794345at2"/>
<dbReference type="GO" id="GO:0015627">
    <property type="term" value="C:type II protein secretion system complex"/>
    <property type="evidence" value="ECO:0007669"/>
    <property type="project" value="InterPro"/>
</dbReference>
<dbReference type="GO" id="GO:0015628">
    <property type="term" value="P:protein secretion by the type II secretion system"/>
    <property type="evidence" value="ECO:0007669"/>
    <property type="project" value="InterPro"/>
</dbReference>
<comment type="similarity">
    <text evidence="2">Belongs to the GSP J family.</text>
</comment>
<keyword evidence="5" id="KW-1003">Cell membrane</keyword>
<evidence type="ECO:0000256" key="6">
    <source>
        <dbReference type="ARBA" id="ARBA00022481"/>
    </source>
</evidence>
<dbReference type="GO" id="GO:0005886">
    <property type="term" value="C:plasma membrane"/>
    <property type="evidence" value="ECO:0007669"/>
    <property type="project" value="UniProtKB-SubCell"/>
</dbReference>
<keyword evidence="14" id="KW-1185">Reference proteome</keyword>
<evidence type="ECO:0000256" key="10">
    <source>
        <dbReference type="ARBA" id="ARBA00022989"/>
    </source>
</evidence>